<dbReference type="KEGG" id="hyl:LPB072_09165"/>
<organism evidence="1 4">
    <name type="scientific">Hydrogenophaga crassostreae</name>
    <dbReference type="NCBI Taxonomy" id="1763535"/>
    <lineage>
        <taxon>Bacteria</taxon>
        <taxon>Pseudomonadati</taxon>
        <taxon>Pseudomonadota</taxon>
        <taxon>Betaproteobacteria</taxon>
        <taxon>Burkholderiales</taxon>
        <taxon>Comamonadaceae</taxon>
        <taxon>Hydrogenophaga</taxon>
    </lineage>
</organism>
<reference evidence="2 3" key="1">
    <citation type="submission" date="2016-02" db="EMBL/GenBank/DDBJ databases">
        <title>Draft genome sequence of Hydrogenophaga sp. LPB0072.</title>
        <authorList>
            <person name="Shin S.-K."/>
            <person name="Yi H."/>
        </authorList>
    </citation>
    <scope>NUCLEOTIDE SEQUENCE [LARGE SCALE GENOMIC DNA]</scope>
    <source>
        <strain evidence="2 3">LPB0072</strain>
    </source>
</reference>
<dbReference type="Proteomes" id="UP000185657">
    <property type="component" value="Unassembled WGS sequence"/>
</dbReference>
<sequence>MRNPSIVVVLPFLFLVGCASTGVIPMDQDSYMIGKKDGSPGLGVSLSNKAEVYKEANQFCRAKGLEVKTLQTTTIPSRPGQLGSTELQFRCVAPGGVAQPLVREPDQIIEQRVR</sequence>
<evidence type="ECO:0008006" key="5">
    <source>
        <dbReference type="Google" id="ProtNLM"/>
    </source>
</evidence>
<dbReference type="OrthoDB" id="8780007at2"/>
<dbReference type="AlphaFoldDB" id="A0A162STH9"/>
<name>A0A162STH9_9BURK</name>
<dbReference type="PROSITE" id="PS51257">
    <property type="entry name" value="PROKAR_LIPOPROTEIN"/>
    <property type="match status" value="1"/>
</dbReference>
<evidence type="ECO:0000313" key="2">
    <source>
        <dbReference type="EMBL" id="OAD40174.1"/>
    </source>
</evidence>
<evidence type="ECO:0000313" key="1">
    <source>
        <dbReference type="EMBL" id="AOW12993.1"/>
    </source>
</evidence>
<dbReference type="EMBL" id="LVWD01000034">
    <property type="protein sequence ID" value="OAD40174.1"/>
    <property type="molecule type" value="Genomic_DNA"/>
</dbReference>
<gene>
    <name evidence="1" type="ORF">LPB072_09165</name>
    <name evidence="2" type="ORF">LPB72_18660</name>
</gene>
<dbReference type="Proteomes" id="UP000185680">
    <property type="component" value="Chromosome"/>
</dbReference>
<proteinExistence type="predicted"/>
<reference evidence="1 4" key="2">
    <citation type="submission" date="2016-10" db="EMBL/GenBank/DDBJ databases">
        <title>Hydorgenophaga sp. LPB0072 isolated from gastropod.</title>
        <authorList>
            <person name="Kim E."/>
            <person name="Yi H."/>
        </authorList>
    </citation>
    <scope>NUCLEOTIDE SEQUENCE [LARGE SCALE GENOMIC DNA]</scope>
    <source>
        <strain evidence="1 4">LPB0072</strain>
    </source>
</reference>
<keyword evidence="3" id="KW-1185">Reference proteome</keyword>
<protein>
    <recommendedName>
        <fullName evidence="5">Lipoprotein</fullName>
    </recommendedName>
</protein>
<evidence type="ECO:0000313" key="3">
    <source>
        <dbReference type="Proteomes" id="UP000185657"/>
    </source>
</evidence>
<dbReference type="EMBL" id="CP017476">
    <property type="protein sequence ID" value="AOW12993.1"/>
    <property type="molecule type" value="Genomic_DNA"/>
</dbReference>
<evidence type="ECO:0000313" key="4">
    <source>
        <dbReference type="Proteomes" id="UP000185680"/>
    </source>
</evidence>
<accession>A0A162STH9</accession>